<sequence>MLSPHEFAALLLIDDAADPTGLDLGDLTSLVERQLVSLELLASESRRARLTENGRSMLESIDRRH</sequence>
<organism evidence="1 2">
    <name type="scientific">Burkholderia ubonensis</name>
    <dbReference type="NCBI Taxonomy" id="101571"/>
    <lineage>
        <taxon>Bacteria</taxon>
        <taxon>Pseudomonadati</taxon>
        <taxon>Pseudomonadota</taxon>
        <taxon>Betaproteobacteria</taxon>
        <taxon>Burkholderiales</taxon>
        <taxon>Burkholderiaceae</taxon>
        <taxon>Burkholderia</taxon>
        <taxon>Burkholderia cepacia complex</taxon>
    </lineage>
</organism>
<proteinExistence type="predicted"/>
<reference evidence="1 2" key="1">
    <citation type="submission" date="2015-11" db="EMBL/GenBank/DDBJ databases">
        <title>Expanding the genomic diversity of Burkholderia species for the development of highly accurate diagnostics.</title>
        <authorList>
            <person name="Sahl J."/>
            <person name="Keim P."/>
            <person name="Wagner D."/>
        </authorList>
    </citation>
    <scope>NUCLEOTIDE SEQUENCE [LARGE SCALE GENOMIC DNA]</scope>
    <source>
        <strain evidence="1 2">RF32-BP4</strain>
    </source>
</reference>
<dbReference type="EMBL" id="LOTN01000005">
    <property type="protein sequence ID" value="KUZ95607.1"/>
    <property type="molecule type" value="Genomic_DNA"/>
</dbReference>
<name>A0A102NAR6_9BURK</name>
<dbReference type="RefSeq" id="WP_059631322.1">
    <property type="nucleotide sequence ID" value="NZ_CP013368.1"/>
</dbReference>
<evidence type="ECO:0000313" key="1">
    <source>
        <dbReference type="EMBL" id="KUZ95607.1"/>
    </source>
</evidence>
<evidence type="ECO:0000313" key="2">
    <source>
        <dbReference type="Proteomes" id="UP000065521"/>
    </source>
</evidence>
<accession>A0A102NAR6</accession>
<dbReference type="AlphaFoldDB" id="A0A102NAR6"/>
<protein>
    <submittedName>
        <fullName evidence="1">Uncharacterized protein</fullName>
    </submittedName>
</protein>
<gene>
    <name evidence="1" type="ORF">WI38_04850</name>
</gene>
<dbReference type="Proteomes" id="UP000065521">
    <property type="component" value="Unassembled WGS sequence"/>
</dbReference>
<comment type="caution">
    <text evidence="1">The sequence shown here is derived from an EMBL/GenBank/DDBJ whole genome shotgun (WGS) entry which is preliminary data.</text>
</comment>